<dbReference type="Proteomes" id="UP000821853">
    <property type="component" value="Chromosome 5"/>
</dbReference>
<accession>A0A9J6GJ04</accession>
<dbReference type="EMBL" id="JABSTR010000007">
    <property type="protein sequence ID" value="KAH9374599.1"/>
    <property type="molecule type" value="Genomic_DNA"/>
</dbReference>
<evidence type="ECO:0000313" key="1">
    <source>
        <dbReference type="EMBL" id="KAH9374599.1"/>
    </source>
</evidence>
<reference evidence="1 2" key="1">
    <citation type="journal article" date="2020" name="Cell">
        <title>Large-Scale Comparative Analyses of Tick Genomes Elucidate Their Genetic Diversity and Vector Capacities.</title>
        <authorList>
            <consortium name="Tick Genome and Microbiome Consortium (TIGMIC)"/>
            <person name="Jia N."/>
            <person name="Wang J."/>
            <person name="Shi W."/>
            <person name="Du L."/>
            <person name="Sun Y."/>
            <person name="Zhan W."/>
            <person name="Jiang J.F."/>
            <person name="Wang Q."/>
            <person name="Zhang B."/>
            <person name="Ji P."/>
            <person name="Bell-Sakyi L."/>
            <person name="Cui X.M."/>
            <person name="Yuan T.T."/>
            <person name="Jiang B.G."/>
            <person name="Yang W.F."/>
            <person name="Lam T.T."/>
            <person name="Chang Q.C."/>
            <person name="Ding S.J."/>
            <person name="Wang X.J."/>
            <person name="Zhu J.G."/>
            <person name="Ruan X.D."/>
            <person name="Zhao L."/>
            <person name="Wei J.T."/>
            <person name="Ye R.Z."/>
            <person name="Que T.C."/>
            <person name="Du C.H."/>
            <person name="Zhou Y.H."/>
            <person name="Cheng J.X."/>
            <person name="Dai P.F."/>
            <person name="Guo W.B."/>
            <person name="Han X.H."/>
            <person name="Huang E.J."/>
            <person name="Li L.F."/>
            <person name="Wei W."/>
            <person name="Gao Y.C."/>
            <person name="Liu J.Z."/>
            <person name="Shao H.Z."/>
            <person name="Wang X."/>
            <person name="Wang C.C."/>
            <person name="Yang T.C."/>
            <person name="Huo Q.B."/>
            <person name="Li W."/>
            <person name="Chen H.Y."/>
            <person name="Chen S.E."/>
            <person name="Zhou L.G."/>
            <person name="Ni X.B."/>
            <person name="Tian J.H."/>
            <person name="Sheng Y."/>
            <person name="Liu T."/>
            <person name="Pan Y.S."/>
            <person name="Xia L.Y."/>
            <person name="Li J."/>
            <person name="Zhao F."/>
            <person name="Cao W.C."/>
        </authorList>
    </citation>
    <scope>NUCLEOTIDE SEQUENCE [LARGE SCALE GENOMIC DNA]</scope>
    <source>
        <strain evidence="1">HaeL-2018</strain>
    </source>
</reference>
<dbReference type="OrthoDB" id="6621209at2759"/>
<name>A0A9J6GJ04_HAELO</name>
<dbReference type="AlphaFoldDB" id="A0A9J6GJ04"/>
<evidence type="ECO:0000313" key="2">
    <source>
        <dbReference type="Proteomes" id="UP000821853"/>
    </source>
</evidence>
<sequence>MSAAMGDLDIVNQTIQNDRDSATTSFSKIFEQVQAVASKMNVEITSQRFGARQLDRSVASENLEQYFRRIVFILFLNYLLDQLHKQFQKHKTTLQCFCAIVSSAIPLVQDDREKAAKNLVAGFAQDVNARAALRERRL</sequence>
<protein>
    <submittedName>
        <fullName evidence="1">Uncharacterized protein</fullName>
    </submittedName>
</protein>
<organism evidence="1 2">
    <name type="scientific">Haemaphysalis longicornis</name>
    <name type="common">Bush tick</name>
    <dbReference type="NCBI Taxonomy" id="44386"/>
    <lineage>
        <taxon>Eukaryota</taxon>
        <taxon>Metazoa</taxon>
        <taxon>Ecdysozoa</taxon>
        <taxon>Arthropoda</taxon>
        <taxon>Chelicerata</taxon>
        <taxon>Arachnida</taxon>
        <taxon>Acari</taxon>
        <taxon>Parasitiformes</taxon>
        <taxon>Ixodida</taxon>
        <taxon>Ixodoidea</taxon>
        <taxon>Ixodidae</taxon>
        <taxon>Haemaphysalinae</taxon>
        <taxon>Haemaphysalis</taxon>
    </lineage>
</organism>
<dbReference type="VEuPathDB" id="VectorBase:HLOH_064774"/>
<proteinExistence type="predicted"/>
<keyword evidence="2" id="KW-1185">Reference proteome</keyword>
<gene>
    <name evidence="1" type="ORF">HPB48_012299</name>
</gene>
<comment type="caution">
    <text evidence="1">The sequence shown here is derived from an EMBL/GenBank/DDBJ whole genome shotgun (WGS) entry which is preliminary data.</text>
</comment>